<reference evidence="2" key="1">
    <citation type="submission" date="2012-12" db="EMBL/GenBank/DDBJ databases">
        <title>Genomics of marine cyanopodoviruses.</title>
        <authorList>
            <person name="Huang S."/>
            <person name="Chen F."/>
        </authorList>
    </citation>
    <scope>NUCLEOTIDE SEQUENCE [LARGE SCALE GENOMIC DNA]</scope>
</reference>
<dbReference type="EMBL" id="KC310803">
    <property type="protein sequence ID" value="AGK86575.1"/>
    <property type="molecule type" value="Genomic_DNA"/>
</dbReference>
<evidence type="ECO:0000313" key="1">
    <source>
        <dbReference type="EMBL" id="AGK86575.1"/>
    </source>
</evidence>
<proteinExistence type="predicted"/>
<protein>
    <submittedName>
        <fullName evidence="1">Uncharacterized protein</fullName>
    </submittedName>
</protein>
<evidence type="ECO:0000313" key="2">
    <source>
        <dbReference type="Proteomes" id="UP000030044"/>
    </source>
</evidence>
<accession>A0A096VKJ4</accession>
<name>A0A096VKJ4_9CAUD</name>
<sequence length="90" mass="10149">MTAYCLLNHYMFIAVPTRTSAAIDKLFANPLTGVVRCQFKDGYTYEYTNVSRRAITNLLLNPNMSLGFWVNKNLVNNARPGVSILNFSIV</sequence>
<gene>
    <name evidence="1" type="ORF">S-CBP3_0018</name>
</gene>
<dbReference type="Proteomes" id="UP000030044">
    <property type="component" value="Segment"/>
</dbReference>
<reference evidence="1 2" key="2">
    <citation type="journal article" date="2015" name="PLoS ONE">
        <title>Comparative Genomic and Phylogenomic Analyses Reveal a Conserved Core Genome Shared by Estuarine and Oceanic Cyanopodoviruses.</title>
        <authorList>
            <person name="Huang S."/>
            <person name="Zhang S."/>
            <person name="Jiao N."/>
            <person name="Chen F."/>
        </authorList>
    </citation>
    <scope>NUCLEOTIDE SEQUENCE [LARGE SCALE GENOMIC DNA]</scope>
</reference>
<dbReference type="KEGG" id="vg:22112362"/>
<keyword evidence="2" id="KW-1185">Reference proteome</keyword>
<dbReference type="OrthoDB" id="28827at10239"/>
<organism evidence="1 2">
    <name type="scientific">Synechococcus phage S-CBP3</name>
    <dbReference type="NCBI Taxonomy" id="756276"/>
    <lineage>
        <taxon>Viruses</taxon>
        <taxon>Duplodnaviria</taxon>
        <taxon>Heunggongvirae</taxon>
        <taxon>Uroviricota</taxon>
        <taxon>Caudoviricetes</taxon>
        <taxon>Autographivirales</taxon>
        <taxon>Lirvirus</taxon>
        <taxon>Lirvirus SCBP3</taxon>
    </lineage>
</organism>